<gene>
    <name evidence="23" type="ORF">DW026_14140</name>
    <name evidence="22" type="ORF">DW250_02845</name>
    <name evidence="21" type="ORF">DW916_17330</name>
    <name evidence="20" type="ORF">DWV53_13175</name>
    <name evidence="19" type="ORF">DWV60_09765</name>
    <name evidence="18" type="ORF">DWV76_09485</name>
    <name evidence="17" type="ORF">DWX90_10555</name>
    <name evidence="16" type="ORF">DXB80_07450</name>
    <name evidence="15" type="ORF">F7D20_09290</name>
    <name evidence="14" type="ORF">F7D31_13945</name>
    <name evidence="13" type="ORF">F7D42_11755</name>
    <name evidence="11" type="ORF">F7D59_01115</name>
    <name evidence="12" type="ORF">F7D62_09035</name>
    <name evidence="8" type="ORF">F7D71_02880</name>
    <name evidence="9" type="ORF">F7D73_15645</name>
    <name evidence="10" type="ORF">F7D74_02890</name>
    <name evidence="7" type="ORF">F7D95_07135</name>
    <name evidence="2" type="ORF">KSW80_14725</name>
    <name evidence="4" type="ORF">NNC55_02550</name>
    <name evidence="3" type="ORF">NNC68_10370</name>
    <name evidence="5" type="ORF">ONT19_13655</name>
    <name evidence="6" type="ORF">ONT23_16240</name>
</gene>
<evidence type="ECO:0000313" key="23">
    <source>
        <dbReference type="EMBL" id="RHL33571.1"/>
    </source>
</evidence>
<dbReference type="EMBL" id="JAPDVG010000001">
    <property type="protein sequence ID" value="MCW4132606.1"/>
    <property type="molecule type" value="Genomic_DNA"/>
</dbReference>
<dbReference type="Proteomes" id="UP000480425">
    <property type="component" value="Unassembled WGS sequence"/>
</dbReference>
<reference evidence="3" key="4">
    <citation type="submission" date="2022-07" db="EMBL/GenBank/DDBJ databases">
        <title>Prevotella copri.</title>
        <authorList>
            <person name="Yang C."/>
        </authorList>
    </citation>
    <scope>NUCLEOTIDE SEQUENCE</scope>
    <source>
        <strain evidence="4">HF1476</strain>
        <strain evidence="3">HF1805</strain>
    </source>
</reference>
<evidence type="ECO:0000313" key="2">
    <source>
        <dbReference type="EMBL" id="MBV3409632.1"/>
    </source>
</evidence>
<dbReference type="Proteomes" id="UP001209417">
    <property type="component" value="Unassembled WGS sequence"/>
</dbReference>
<evidence type="ECO:0000313" key="13">
    <source>
        <dbReference type="EMBL" id="MQO56362.1"/>
    </source>
</evidence>
<organism evidence="22 31">
    <name type="scientific">Segatella copri</name>
    <dbReference type="NCBI Taxonomy" id="165179"/>
    <lineage>
        <taxon>Bacteria</taxon>
        <taxon>Pseudomonadati</taxon>
        <taxon>Bacteroidota</taxon>
        <taxon>Bacteroidia</taxon>
        <taxon>Bacteroidales</taxon>
        <taxon>Prevotellaceae</taxon>
        <taxon>Segatella</taxon>
    </lineage>
</organism>
<reference evidence="24 25" key="1">
    <citation type="submission" date="2018-08" db="EMBL/GenBank/DDBJ databases">
        <title>A genome reference for cultivated species of the human gut microbiota.</title>
        <authorList>
            <person name="Zou Y."/>
            <person name="Xue W."/>
            <person name="Luo G."/>
        </authorList>
    </citation>
    <scope>NUCLEOTIDE SEQUENCE [LARGE SCALE GENOMIC DNA]</scope>
    <source>
        <strain evidence="20 28">AF10-17</strain>
        <strain evidence="19 29">AF11-14</strain>
        <strain evidence="18 26">AF12-50</strain>
        <strain evidence="17 30">AF22-1</strain>
        <strain evidence="23 25">AF38-11</strain>
        <strain evidence="22 31">AM22-1</strain>
        <strain evidence="21 27">AM42-23AC</strain>
        <strain evidence="16 24">OM06-11</strain>
    </source>
</reference>
<evidence type="ECO:0000313" key="15">
    <source>
        <dbReference type="EMBL" id="MQP12142.1"/>
    </source>
</evidence>
<evidence type="ECO:0000313" key="40">
    <source>
        <dbReference type="Proteomes" id="UP000480425"/>
    </source>
</evidence>
<dbReference type="EMBL" id="QSAG01000017">
    <property type="protein sequence ID" value="RGW42315.1"/>
    <property type="molecule type" value="Genomic_DNA"/>
</dbReference>
<evidence type="ECO:0000313" key="5">
    <source>
        <dbReference type="EMBL" id="MCW4132606.1"/>
    </source>
</evidence>
<dbReference type="Proteomes" id="UP000283672">
    <property type="component" value="Unassembled WGS sequence"/>
</dbReference>
<dbReference type="OrthoDB" id="1069969at2"/>
<dbReference type="EMBL" id="QSAQ01000024">
    <property type="protein sequence ID" value="RGW67158.1"/>
    <property type="molecule type" value="Genomic_DNA"/>
</dbReference>
<evidence type="ECO:0000313" key="19">
    <source>
        <dbReference type="EMBL" id="RGW67158.1"/>
    </source>
</evidence>
<evidence type="ECO:0000313" key="36">
    <source>
        <dbReference type="Proteomes" id="UP000421283"/>
    </source>
</evidence>
<evidence type="ECO:0000313" key="27">
    <source>
        <dbReference type="Proteomes" id="UP000284990"/>
    </source>
</evidence>
<evidence type="ECO:0000313" key="37">
    <source>
        <dbReference type="Proteomes" id="UP000421408"/>
    </source>
</evidence>
<dbReference type="EMBL" id="VZAP01000171">
    <property type="protein sequence ID" value="MQO93739.1"/>
    <property type="molecule type" value="Genomic_DNA"/>
</dbReference>
<evidence type="ECO:0000313" key="25">
    <source>
        <dbReference type="Proteomes" id="UP000283672"/>
    </source>
</evidence>
<dbReference type="EMBL" id="QROP01000059">
    <property type="protein sequence ID" value="RHL33571.1"/>
    <property type="molecule type" value="Genomic_DNA"/>
</dbReference>
<evidence type="ECO:0000313" key="21">
    <source>
        <dbReference type="EMBL" id="RHA81025.1"/>
    </source>
</evidence>
<dbReference type="Proteomes" id="UP000286501">
    <property type="component" value="Unassembled WGS sequence"/>
</dbReference>
<evidence type="ECO:0000256" key="1">
    <source>
        <dbReference type="SAM" id="SignalP"/>
    </source>
</evidence>
<evidence type="ECO:0000313" key="3">
    <source>
        <dbReference type="EMBL" id="MCP9549873.1"/>
    </source>
</evidence>
<reference evidence="5" key="5">
    <citation type="submission" date="2022-11" db="EMBL/GenBank/DDBJ databases">
        <title>Genomic repertoires linked with pathogenic potency of arthritogenic Prevotella copri isolated from the gut of rheumatoid arthritis patients.</title>
        <authorList>
            <person name="Nii T."/>
            <person name="Maeda Y."/>
            <person name="Motooka D."/>
            <person name="Naito M."/>
            <person name="Matsumoto Y."/>
            <person name="Ogawa T."/>
            <person name="Oguro-Igashira E."/>
            <person name="Kishikawa T."/>
            <person name="Yamashita M."/>
            <person name="Koizumi S."/>
            <person name="Kurakawa T."/>
            <person name="Okumura R."/>
            <person name="Kayama H."/>
            <person name="Murakami M."/>
            <person name="Sakaguchi T."/>
            <person name="Das B."/>
            <person name="Nakamura S."/>
            <person name="Okada Y."/>
            <person name="Kumanogoh A."/>
            <person name="Takeda K."/>
        </authorList>
    </citation>
    <scope>NUCLEOTIDE SEQUENCE</scope>
    <source>
        <strain evidence="6">H012_8</strain>
        <strain evidence="5">H019-1</strain>
    </source>
</reference>
<evidence type="ECO:0000313" key="11">
    <source>
        <dbReference type="EMBL" id="MQN88503.1"/>
    </source>
</evidence>
<evidence type="ECO:0000313" key="16">
    <source>
        <dbReference type="EMBL" id="RGN09768.1"/>
    </source>
</evidence>
<reference evidence="7" key="6">
    <citation type="submission" date="2022-12" db="EMBL/GenBank/DDBJ databases">
        <title>Distinct polysaccharide growth profiles of human intestinal Prevotella copri isolates.</title>
        <authorList>
            <person name="Fehlner-Peach H."/>
            <person name="Magnabosco C."/>
            <person name="Raghavan V."/>
            <person name="Scher J.U."/>
            <person name="Tett A."/>
            <person name="Cox L.M."/>
            <person name="Gottsegen C."/>
            <person name="Watters A."/>
            <person name="Wiltshire- Gordon J.D."/>
            <person name="Segata N."/>
            <person name="Bonneau R."/>
            <person name="Littman D.R."/>
        </authorList>
    </citation>
    <scope>NUCLEOTIDE SEQUENCE</scope>
    <source>
        <strain evidence="8">BU41712</strain>
        <strain evidence="13 32">BVe41219</strain>
        <strain evidence="9">IA622</strain>
        <strain evidence="40">iA622</strain>
        <strain evidence="12">IAK279</strain>
        <strain evidence="34">iAK279</strain>
        <strain evidence="15">IAQ1173</strain>
        <strain evidence="33">iAQ1173</strain>
        <strain evidence="39">iAQ1179</strain>
        <strain evidence="7">IAQ1179</strain>
        <strain evidence="11">IP54</strain>
    </source>
</reference>
<dbReference type="Proteomes" id="UP000286077">
    <property type="component" value="Unassembled WGS sequence"/>
</dbReference>
<dbReference type="Proteomes" id="UP001209168">
    <property type="component" value="Unassembled WGS sequence"/>
</dbReference>
<accession>A0A3E5AEV1</accession>
<dbReference type="Proteomes" id="UP001204486">
    <property type="component" value="Unassembled WGS sequence"/>
</dbReference>
<evidence type="ECO:0000313" key="12">
    <source>
        <dbReference type="EMBL" id="MQO04248.1"/>
    </source>
</evidence>
<feature type="signal peptide" evidence="1">
    <location>
        <begin position="1"/>
        <end position="22"/>
    </location>
</feature>
<dbReference type="EMBL" id="VZBT01000070">
    <property type="protein sequence ID" value="MQO04248.1"/>
    <property type="molecule type" value="Genomic_DNA"/>
</dbReference>
<dbReference type="Proteomes" id="UP001196316">
    <property type="component" value="Unassembled WGS sequence"/>
</dbReference>
<dbReference type="EMBL" id="JAPDVH010000001">
    <property type="protein sequence ID" value="MCW4157038.1"/>
    <property type="molecule type" value="Genomic_DNA"/>
</dbReference>
<dbReference type="EMBL" id="VZAZ01000050">
    <property type="protein sequence ID" value="MQO56362.1"/>
    <property type="molecule type" value="Genomic_DNA"/>
</dbReference>
<evidence type="ECO:0000313" key="30">
    <source>
        <dbReference type="Proteomes" id="UP000286113"/>
    </source>
</evidence>
<proteinExistence type="predicted"/>
<dbReference type="Proteomes" id="UP000421408">
    <property type="component" value="Unassembled WGS sequence"/>
</dbReference>
<dbReference type="EMBL" id="VZCB01000102">
    <property type="protein sequence ID" value="MQN82344.1"/>
    <property type="molecule type" value="Genomic_DNA"/>
</dbReference>
<dbReference type="EMBL" id="QSFW01000087">
    <property type="protein sequence ID" value="RHA81025.1"/>
    <property type="molecule type" value="Genomic_DNA"/>
</dbReference>
<dbReference type="AlphaFoldDB" id="A0A3E5AEV1"/>
<evidence type="ECO:0000313" key="33">
    <source>
        <dbReference type="Proteomes" id="UP000384372"/>
    </source>
</evidence>
<dbReference type="Proteomes" id="UP000384372">
    <property type="component" value="Unassembled WGS sequence"/>
</dbReference>
<dbReference type="Proteomes" id="UP000284990">
    <property type="component" value="Unassembled WGS sequence"/>
</dbReference>
<dbReference type="EMBL" id="QRVN01000022">
    <property type="protein sequence ID" value="RGS46309.1"/>
    <property type="molecule type" value="Genomic_DNA"/>
</dbReference>
<dbReference type="Proteomes" id="UP000442105">
    <property type="component" value="Unassembled WGS sequence"/>
</dbReference>
<protein>
    <submittedName>
        <fullName evidence="22">Uncharacterized protein</fullName>
    </submittedName>
</protein>
<evidence type="ECO:0000313" key="17">
    <source>
        <dbReference type="EMBL" id="RGS46309.1"/>
    </source>
</evidence>
<dbReference type="Proteomes" id="UP000286113">
    <property type="component" value="Unassembled WGS sequence"/>
</dbReference>
<evidence type="ECO:0000313" key="38">
    <source>
        <dbReference type="Proteomes" id="UP000423156"/>
    </source>
</evidence>
<keyword evidence="33" id="KW-1185">Reference proteome</keyword>
<name>A0A3E5AEV1_9BACT</name>
<evidence type="ECO:0000313" key="28">
    <source>
        <dbReference type="Proteomes" id="UP000285776"/>
    </source>
</evidence>
<keyword evidence="1" id="KW-0732">Signal</keyword>
<dbReference type="Proteomes" id="UP000285776">
    <property type="component" value="Unassembled WGS sequence"/>
</dbReference>
<dbReference type="EMBL" id="VZBQ01000011">
    <property type="protein sequence ID" value="MQN88503.1"/>
    <property type="molecule type" value="Genomic_DNA"/>
</dbReference>
<evidence type="ECO:0000313" key="24">
    <source>
        <dbReference type="Proteomes" id="UP000261245"/>
    </source>
</evidence>
<dbReference type="RefSeq" id="WP_106812876.1">
    <property type="nucleotide sequence ID" value="NZ_CATKVS010000009.1"/>
</dbReference>
<dbReference type="EMBL" id="JANDWN010000004">
    <property type="protein sequence ID" value="MCP9598843.1"/>
    <property type="molecule type" value="Genomic_DNA"/>
</dbReference>
<evidence type="ECO:0000313" key="9">
    <source>
        <dbReference type="EMBL" id="MQN82344.1"/>
    </source>
</evidence>
<dbReference type="Proteomes" id="UP000358159">
    <property type="component" value="Unassembled WGS sequence"/>
</dbReference>
<reference evidence="2" key="3">
    <citation type="submission" date="2021-06" db="EMBL/GenBank/DDBJ databases">
        <title>Collection of gut derived symbiotic bacterial strains cultured from healthy donors.</title>
        <authorList>
            <person name="Lin H."/>
            <person name="Littmann E."/>
            <person name="Pamer E.G."/>
        </authorList>
    </citation>
    <scope>NUCLEOTIDE SEQUENCE</scope>
    <source>
        <strain evidence="2">MSK.21.60</strain>
    </source>
</reference>
<dbReference type="Proteomes" id="UP000390763">
    <property type="component" value="Unassembled WGS sequence"/>
</dbReference>
<evidence type="ECO:0000313" key="4">
    <source>
        <dbReference type="EMBL" id="MCP9598843.1"/>
    </source>
</evidence>
<dbReference type="EMBL" id="VZAD01000071">
    <property type="protein sequence ID" value="MQP12142.1"/>
    <property type="molecule type" value="Genomic_DNA"/>
</dbReference>
<evidence type="ECO:0000313" key="6">
    <source>
        <dbReference type="EMBL" id="MCW4157038.1"/>
    </source>
</evidence>
<evidence type="ECO:0000313" key="31">
    <source>
        <dbReference type="Proteomes" id="UP000286501"/>
    </source>
</evidence>
<evidence type="ECO:0000313" key="10">
    <source>
        <dbReference type="EMBL" id="MQN82957.1"/>
    </source>
</evidence>
<evidence type="ECO:0000313" key="18">
    <source>
        <dbReference type="EMBL" id="RGW42315.1"/>
    </source>
</evidence>
<evidence type="ECO:0000313" key="29">
    <source>
        <dbReference type="Proteomes" id="UP000286077"/>
    </source>
</evidence>
<comment type="caution">
    <text evidence="22">The sequence shown here is derived from an EMBL/GenBank/DDBJ whole genome shotgun (WGS) entry which is preliminary data.</text>
</comment>
<dbReference type="EMBL" id="VZBZ01000020">
    <property type="protein sequence ID" value="MQN76829.1"/>
    <property type="molecule type" value="Genomic_DNA"/>
</dbReference>
<dbReference type="Proteomes" id="UP000283785">
    <property type="component" value="Unassembled WGS sequence"/>
</dbReference>
<evidence type="ECO:0000313" key="22">
    <source>
        <dbReference type="EMBL" id="RHG68199.1"/>
    </source>
</evidence>
<dbReference type="EMBL" id="QRIN01000008">
    <property type="protein sequence ID" value="RHG68199.1"/>
    <property type="molecule type" value="Genomic_DNA"/>
</dbReference>
<evidence type="ECO:0000313" key="26">
    <source>
        <dbReference type="Proteomes" id="UP000283785"/>
    </source>
</evidence>
<dbReference type="EMBL" id="JANDWU010000018">
    <property type="protein sequence ID" value="MCP9549873.1"/>
    <property type="molecule type" value="Genomic_DNA"/>
</dbReference>
<dbReference type="Proteomes" id="UP001205506">
    <property type="component" value="Unassembled WGS sequence"/>
</dbReference>
<evidence type="ECO:0000313" key="35">
    <source>
        <dbReference type="Proteomes" id="UP000420635"/>
    </source>
</evidence>
<evidence type="ECO:0000313" key="20">
    <source>
        <dbReference type="EMBL" id="RGW75586.1"/>
    </source>
</evidence>
<dbReference type="EMBL" id="QSAV01000054">
    <property type="protein sequence ID" value="RGW75586.1"/>
    <property type="molecule type" value="Genomic_DNA"/>
</dbReference>
<evidence type="ECO:0000313" key="7">
    <source>
        <dbReference type="EMBL" id="MQN12598.1"/>
    </source>
</evidence>
<dbReference type="EMBL" id="JAHOEP010000076">
    <property type="protein sequence ID" value="MBV3409632.1"/>
    <property type="molecule type" value="Genomic_DNA"/>
</dbReference>
<dbReference type="Proteomes" id="UP000420635">
    <property type="component" value="Unassembled WGS sequence"/>
</dbReference>
<dbReference type="EMBL" id="VZCC01000010">
    <property type="protein sequence ID" value="MQN82957.1"/>
    <property type="molecule type" value="Genomic_DNA"/>
</dbReference>
<dbReference type="Proteomes" id="UP000421283">
    <property type="component" value="Unassembled WGS sequence"/>
</dbReference>
<sequence length="127" mass="14800">MKLIFKYFFISLLFLNGQLVHAQSFKIDSLKGKKWELQLPKGKSYTSNLIFKDTTYTTSFSFNGQTHTIEKPYLIQQENVETFYVIFPSEGKGTKTFPVKFKVLEFTDKLLKLQNTTTNVVNTYFAK</sequence>
<dbReference type="Proteomes" id="UP000423156">
    <property type="component" value="Unassembled WGS sequence"/>
</dbReference>
<reference evidence="35 36" key="2">
    <citation type="submission" date="2019-09" db="EMBL/GenBank/DDBJ databases">
        <title>Distinct polysaccharide growth profiles of human intestinal Prevotella copri isolates.</title>
        <authorList>
            <person name="Fehlner-Peach H."/>
            <person name="Magnabosco C."/>
            <person name="Raghavan V."/>
            <person name="Scher J.U."/>
            <person name="Tett A."/>
            <person name="Cox L.M."/>
            <person name="Gottsegen C."/>
            <person name="Watters A."/>
            <person name="Wiltshire- Gordon J.D."/>
            <person name="Segata N."/>
            <person name="Bonneau R."/>
            <person name="Littman D.R."/>
        </authorList>
    </citation>
    <scope>NUCLEOTIDE SEQUENCE [LARGE SCALE GENOMIC DNA]</scope>
    <source>
        <strain evidence="38">BU41712</strain>
        <strain evidence="37">iAA108</strain>
        <strain evidence="10">IAA108</strain>
        <strain evidence="36">iAU3127</strain>
        <strain evidence="14">IAU3127</strain>
        <strain evidence="35">iP54</strain>
    </source>
</reference>
<evidence type="ECO:0000313" key="39">
    <source>
        <dbReference type="Proteomes" id="UP000442105"/>
    </source>
</evidence>
<dbReference type="EMBL" id="VZCW01000196">
    <property type="protein sequence ID" value="MQN12598.1"/>
    <property type="molecule type" value="Genomic_DNA"/>
</dbReference>
<evidence type="ECO:0000313" key="34">
    <source>
        <dbReference type="Proteomes" id="UP000390763"/>
    </source>
</evidence>
<evidence type="ECO:0000313" key="14">
    <source>
        <dbReference type="EMBL" id="MQO93739.1"/>
    </source>
</evidence>
<evidence type="ECO:0000313" key="32">
    <source>
        <dbReference type="Proteomes" id="UP000358159"/>
    </source>
</evidence>
<dbReference type="EMBL" id="QSUC01000015">
    <property type="protein sequence ID" value="RGN09768.1"/>
    <property type="molecule type" value="Genomic_DNA"/>
</dbReference>
<evidence type="ECO:0000313" key="8">
    <source>
        <dbReference type="EMBL" id="MQN76829.1"/>
    </source>
</evidence>
<dbReference type="Proteomes" id="UP000261245">
    <property type="component" value="Unassembled WGS sequence"/>
</dbReference>
<feature type="chain" id="PRO_5043182674" evidence="1">
    <location>
        <begin position="23"/>
        <end position="127"/>
    </location>
</feature>